<evidence type="ECO:0000256" key="1">
    <source>
        <dbReference type="SAM" id="SignalP"/>
    </source>
</evidence>
<comment type="caution">
    <text evidence="2">The sequence shown here is derived from an EMBL/GenBank/DDBJ whole genome shotgun (WGS) entry which is preliminary data.</text>
</comment>
<dbReference type="EMBL" id="BSTJ01000019">
    <property type="protein sequence ID" value="GLY81401.1"/>
    <property type="molecule type" value="Genomic_DNA"/>
</dbReference>
<reference evidence="2" key="1">
    <citation type="submission" date="2023-03" db="EMBL/GenBank/DDBJ databases">
        <title>Actinoallomurus iriomotensis NBRC 103681.</title>
        <authorList>
            <person name="Ichikawa N."/>
            <person name="Sato H."/>
            <person name="Tonouchi N."/>
        </authorList>
    </citation>
    <scope>NUCLEOTIDE SEQUENCE</scope>
    <source>
        <strain evidence="2">NBRC 103681</strain>
    </source>
</reference>
<evidence type="ECO:0008006" key="4">
    <source>
        <dbReference type="Google" id="ProtNLM"/>
    </source>
</evidence>
<protein>
    <recommendedName>
        <fullName evidence="4">Secreted protein</fullName>
    </recommendedName>
</protein>
<feature type="chain" id="PRO_5040895572" description="Secreted protein" evidence="1">
    <location>
        <begin position="23"/>
        <end position="95"/>
    </location>
</feature>
<dbReference type="AlphaFoldDB" id="A0A9W6RRV7"/>
<evidence type="ECO:0000313" key="3">
    <source>
        <dbReference type="Proteomes" id="UP001165135"/>
    </source>
</evidence>
<gene>
    <name evidence="2" type="ORF">Airi01_096680</name>
</gene>
<accession>A0A9W6RRV7</accession>
<dbReference type="Proteomes" id="UP001165135">
    <property type="component" value="Unassembled WGS sequence"/>
</dbReference>
<keyword evidence="1" id="KW-0732">Signal</keyword>
<evidence type="ECO:0000313" key="2">
    <source>
        <dbReference type="EMBL" id="GLY81401.1"/>
    </source>
</evidence>
<proteinExistence type="predicted"/>
<feature type="signal peptide" evidence="1">
    <location>
        <begin position="1"/>
        <end position="22"/>
    </location>
</feature>
<sequence length="95" mass="9971">MLMLMLAASGTAVGLTAAPASADPGSCGVRVDSYPAGGLQQNYVVRNKCATAYNFAVILPSASRQAYPGCVRLQGGETYTYWAVIADANWYVTLC</sequence>
<name>A0A9W6RRV7_9ACTN</name>
<organism evidence="2 3">
    <name type="scientific">Actinoallomurus iriomotensis</name>
    <dbReference type="NCBI Taxonomy" id="478107"/>
    <lineage>
        <taxon>Bacteria</taxon>
        <taxon>Bacillati</taxon>
        <taxon>Actinomycetota</taxon>
        <taxon>Actinomycetes</taxon>
        <taxon>Streptosporangiales</taxon>
        <taxon>Thermomonosporaceae</taxon>
        <taxon>Actinoallomurus</taxon>
    </lineage>
</organism>